<feature type="compositionally biased region" description="Polar residues" evidence="5">
    <location>
        <begin position="731"/>
        <end position="747"/>
    </location>
</feature>
<dbReference type="InterPro" id="IPR013083">
    <property type="entry name" value="Znf_RING/FYVE/PHD"/>
</dbReference>
<feature type="compositionally biased region" description="Polar residues" evidence="5">
    <location>
        <begin position="580"/>
        <end position="592"/>
    </location>
</feature>
<dbReference type="Proteomes" id="UP001642482">
    <property type="component" value="Unassembled WGS sequence"/>
</dbReference>
<organism evidence="7 8">
    <name type="scientific">Sporothrix eucalyptigena</name>
    <dbReference type="NCBI Taxonomy" id="1812306"/>
    <lineage>
        <taxon>Eukaryota</taxon>
        <taxon>Fungi</taxon>
        <taxon>Dikarya</taxon>
        <taxon>Ascomycota</taxon>
        <taxon>Pezizomycotina</taxon>
        <taxon>Sordariomycetes</taxon>
        <taxon>Sordariomycetidae</taxon>
        <taxon>Ophiostomatales</taxon>
        <taxon>Ophiostomataceae</taxon>
        <taxon>Sporothrix</taxon>
    </lineage>
</organism>
<dbReference type="InterPro" id="IPR011011">
    <property type="entry name" value="Znf_FYVE_PHD"/>
</dbReference>
<dbReference type="PROSITE" id="PS50016">
    <property type="entry name" value="ZF_PHD_2"/>
    <property type="match status" value="1"/>
</dbReference>
<feature type="compositionally biased region" description="Low complexity" evidence="5">
    <location>
        <begin position="790"/>
        <end position="802"/>
    </location>
</feature>
<keyword evidence="8" id="KW-1185">Reference proteome</keyword>
<feature type="region of interest" description="Disordered" evidence="5">
    <location>
        <begin position="1"/>
        <end position="51"/>
    </location>
</feature>
<dbReference type="SUPFAM" id="SSF57903">
    <property type="entry name" value="FYVE/PHD zinc finger"/>
    <property type="match status" value="1"/>
</dbReference>
<accession>A0ABP0BV26</accession>
<feature type="domain" description="PHD-type" evidence="6">
    <location>
        <begin position="860"/>
        <end position="912"/>
    </location>
</feature>
<evidence type="ECO:0000256" key="4">
    <source>
        <dbReference type="PROSITE-ProRule" id="PRU00146"/>
    </source>
</evidence>
<protein>
    <recommendedName>
        <fullName evidence="6">PHD-type domain-containing protein</fullName>
    </recommendedName>
</protein>
<comment type="caution">
    <text evidence="7">The sequence shown here is derived from an EMBL/GenBank/DDBJ whole genome shotgun (WGS) entry which is preliminary data.</text>
</comment>
<evidence type="ECO:0000256" key="3">
    <source>
        <dbReference type="ARBA" id="ARBA00022833"/>
    </source>
</evidence>
<feature type="compositionally biased region" description="Acidic residues" evidence="5">
    <location>
        <begin position="693"/>
        <end position="705"/>
    </location>
</feature>
<feature type="region of interest" description="Disordered" evidence="5">
    <location>
        <begin position="499"/>
        <end position="625"/>
    </location>
</feature>
<feature type="compositionally biased region" description="Polar residues" evidence="5">
    <location>
        <begin position="671"/>
        <end position="683"/>
    </location>
</feature>
<dbReference type="PANTHER" id="PTHR47793">
    <property type="entry name" value="HISTONE DEACETYLASE COMPLEX SUBUNIT CTI6"/>
    <property type="match status" value="1"/>
</dbReference>
<dbReference type="PANTHER" id="PTHR47793:SF1">
    <property type="entry name" value="HISTONE DEACETYLASE COMPLEX SUBUNIT CTI6"/>
    <property type="match status" value="1"/>
</dbReference>
<name>A0ABP0BV26_9PEZI</name>
<feature type="region of interest" description="Disordered" evidence="5">
    <location>
        <begin position="826"/>
        <end position="859"/>
    </location>
</feature>
<dbReference type="InterPro" id="IPR019786">
    <property type="entry name" value="Zinc_finger_PHD-type_CS"/>
</dbReference>
<evidence type="ECO:0000256" key="2">
    <source>
        <dbReference type="ARBA" id="ARBA00022771"/>
    </source>
</evidence>
<reference evidence="7 8" key="1">
    <citation type="submission" date="2024-01" db="EMBL/GenBank/DDBJ databases">
        <authorList>
            <person name="Allen C."/>
            <person name="Tagirdzhanova G."/>
        </authorList>
    </citation>
    <scope>NUCLEOTIDE SEQUENCE [LARGE SCALE GENOMIC DNA]</scope>
</reference>
<keyword evidence="1" id="KW-0479">Metal-binding</keyword>
<evidence type="ECO:0000313" key="8">
    <source>
        <dbReference type="Proteomes" id="UP001642482"/>
    </source>
</evidence>
<dbReference type="InterPro" id="IPR053051">
    <property type="entry name" value="HDAC_complex_subunit"/>
</dbReference>
<gene>
    <name evidence="7" type="ORF">SEUCBS140593_005229</name>
</gene>
<evidence type="ECO:0000256" key="1">
    <source>
        <dbReference type="ARBA" id="ARBA00022723"/>
    </source>
</evidence>
<dbReference type="Pfam" id="PF20826">
    <property type="entry name" value="PHD_5"/>
    <property type="match status" value="1"/>
</dbReference>
<dbReference type="InterPro" id="IPR001965">
    <property type="entry name" value="Znf_PHD"/>
</dbReference>
<feature type="region of interest" description="Disordered" evidence="5">
    <location>
        <begin position="134"/>
        <end position="153"/>
    </location>
</feature>
<keyword evidence="3" id="KW-0862">Zinc</keyword>
<evidence type="ECO:0000259" key="6">
    <source>
        <dbReference type="PROSITE" id="PS50016"/>
    </source>
</evidence>
<feature type="region of interest" description="Disordered" evidence="5">
    <location>
        <begin position="659"/>
        <end position="805"/>
    </location>
</feature>
<dbReference type="EMBL" id="CAWUHD010000050">
    <property type="protein sequence ID" value="CAK7223421.1"/>
    <property type="molecule type" value="Genomic_DNA"/>
</dbReference>
<proteinExistence type="predicted"/>
<feature type="compositionally biased region" description="Low complexity" evidence="5">
    <location>
        <begin position="204"/>
        <end position="230"/>
    </location>
</feature>
<dbReference type="InterPro" id="IPR019787">
    <property type="entry name" value="Znf_PHD-finger"/>
</dbReference>
<dbReference type="PROSITE" id="PS01359">
    <property type="entry name" value="ZF_PHD_1"/>
    <property type="match status" value="1"/>
</dbReference>
<feature type="compositionally biased region" description="Low complexity" evidence="5">
    <location>
        <begin position="182"/>
        <end position="193"/>
    </location>
</feature>
<evidence type="ECO:0000256" key="5">
    <source>
        <dbReference type="SAM" id="MobiDB-lite"/>
    </source>
</evidence>
<dbReference type="Gene3D" id="3.30.40.10">
    <property type="entry name" value="Zinc/RING finger domain, C3HC4 (zinc finger)"/>
    <property type="match status" value="1"/>
</dbReference>
<dbReference type="SMART" id="SM00249">
    <property type="entry name" value="PHD"/>
    <property type="match status" value="1"/>
</dbReference>
<sequence>MPFGDSTAQPPTPKQTPTSTTSFFPSPVFETPKIGFDNTSNTTTTTPGPDWTPRFAEDFTVFNSTPGNLRGSQGPFADFVAPFTSPTVEGAQLHTAGSPSTTFASKHQKRSLSIGSIATEIHTTNVHRLTTTASKLPLPPVDPSKRLSSSPGSLVQAAFSSIAEDDREADREYSPDYYGDELPTTLTNPPVTTRASKKARGGTAASKKNSAASTLQQSSSSFPSTTQGQTATPPPSVRKGGRRIAPKLNPTATMQSDQGFGPQHQAHPDFMNTPQQQQMATFMTSPADLFGYPMSAPATATAFADAQSFWAGGDPNMAAMDVDFSASGAHVFNSPATVRRQLESMDWTQVNHANQAYMIAGAEALQQQQQQQQQQNLHQVPMGTENDPKHMIQPTLDTTSVDHQALYAGSYPTPVDDPFGMVSPNGGVNPGLLFSRPPSSSMDLMASAPPATAATMAMADATNFDTRQSQQYPTSSASAALQVSQSSPPQALLGIAPAVAQHKGLRRSSSAKEIAPRRKANDRPSGSSPVKSANRPVLARSQSDSRGPRLRGRASLPTLAPALKTSATTSSLPQGAAGFSSPSTGLGITRSASFGGGRPTGRSSPIRMHHQQRQQQLHQQHDDQLQHRLSSLTSIPEVNTPQSRASVKFTIDANGRARVETSVDEDDGATPPSTLRRNQSARTLHTKSKWDSSSDDDSSSTDDEPIIIPSRTTSFALPDPVKPTIGRLPLHSSQRSVSDRSTTSTAATVPGDSYNDPESEAETVMNDLPKGAGDAASELHKLRQMRQKRASFAGQGSGSSSANNLFGSAQRGLKFGGPLGSNIGFPSSSSAHHNMQAVSPTTLTEASLPTPSSATSQSHGIRCICGRSDAPPNSDGFIVQCESCDMWLHGRCINITKRTLPSVYICAFCANTPNIRNVRIPPPGAASSPLAHKSFKTFR</sequence>
<feature type="compositionally biased region" description="Low complexity" evidence="5">
    <location>
        <begin position="15"/>
        <end position="46"/>
    </location>
</feature>
<feature type="region of interest" description="Disordered" evidence="5">
    <location>
        <begin position="160"/>
        <end position="269"/>
    </location>
</feature>
<evidence type="ECO:0000313" key="7">
    <source>
        <dbReference type="EMBL" id="CAK7223421.1"/>
    </source>
</evidence>
<keyword evidence="2 4" id="KW-0863">Zinc-finger</keyword>